<organism evidence="4 5">
    <name type="scientific">Aeribacillus pallidus</name>
    <dbReference type="NCBI Taxonomy" id="33936"/>
    <lineage>
        <taxon>Bacteria</taxon>
        <taxon>Bacillati</taxon>
        <taxon>Bacillota</taxon>
        <taxon>Bacilli</taxon>
        <taxon>Bacillales</taxon>
        <taxon>Bacillaceae</taxon>
        <taxon>Aeribacillus</taxon>
    </lineage>
</organism>
<keyword evidence="1" id="KW-0812">Transmembrane</keyword>
<reference evidence="4 5" key="1">
    <citation type="submission" date="2016-04" db="EMBL/GenBank/DDBJ databases">
        <title>Draft genome sequence of Aeribacillus pallidus 8m3 from petroleum reservoir.</title>
        <authorList>
            <person name="Poltaraus A.B."/>
            <person name="Nazina T.N."/>
            <person name="Tourova T.P."/>
            <person name="Malakho S.M."/>
            <person name="Korshunova A.V."/>
            <person name="Sokolova D.S."/>
        </authorList>
    </citation>
    <scope>NUCLEOTIDE SEQUENCE [LARGE SCALE GENOMIC DNA]</scope>
    <source>
        <strain evidence="4 5">8m3</strain>
    </source>
</reference>
<evidence type="ECO:0000313" key="3">
    <source>
        <dbReference type="EMBL" id="ASS91799.1"/>
    </source>
</evidence>
<evidence type="ECO:0000256" key="1">
    <source>
        <dbReference type="SAM" id="Phobius"/>
    </source>
</evidence>
<dbReference type="OrthoDB" id="9782754at2"/>
<feature type="domain" description="Stage V sporulation protein AA" evidence="2">
    <location>
        <begin position="2"/>
        <end position="90"/>
    </location>
</feature>
<sequence length="205" mass="23815">MNKTVYVRLKHRIQAKPNERITLNKIAKIIADEALISKMGDQIIHQIQSKDKTYVVIDVINVIEKIQSIDPSLDVQPVGPTQTIVEIQNHRKKFAPVLFFLVWLLLFVGSALTIMNFHEDVSMQRMHRNLYQFFTGNKIDKPLILQIPYSIGLGLGMVLFFNHVFKKKFNEEPSPLEVEIFNYQMDLDQYIAINENKESVKNDDD</sequence>
<name>A0A165XDP7_9BACI</name>
<dbReference type="Proteomes" id="UP000076476">
    <property type="component" value="Unassembled WGS sequence"/>
</dbReference>
<dbReference type="AlphaFoldDB" id="A0A165XDP7"/>
<keyword evidence="1" id="KW-1133">Transmembrane helix</keyword>
<dbReference type="Proteomes" id="UP000214606">
    <property type="component" value="Chromosome"/>
</dbReference>
<evidence type="ECO:0000259" key="2">
    <source>
        <dbReference type="Pfam" id="PF12164"/>
    </source>
</evidence>
<dbReference type="EMBL" id="CP017703">
    <property type="protein sequence ID" value="ASS91799.1"/>
    <property type="molecule type" value="Genomic_DNA"/>
</dbReference>
<keyword evidence="5" id="KW-1185">Reference proteome</keyword>
<evidence type="ECO:0000313" key="5">
    <source>
        <dbReference type="Proteomes" id="UP000076476"/>
    </source>
</evidence>
<keyword evidence="1" id="KW-0472">Membrane</keyword>
<dbReference type="STRING" id="33936.AZI98_12655"/>
<protein>
    <submittedName>
        <fullName evidence="4">Stage V sporulation protein AA</fullName>
    </submittedName>
</protein>
<proteinExistence type="predicted"/>
<dbReference type="InterPro" id="IPR021997">
    <property type="entry name" value="SporV_AA"/>
</dbReference>
<dbReference type="InterPro" id="IPR038548">
    <property type="entry name" value="SporV_AA_N_sf"/>
</dbReference>
<accession>A0A161XN62</accession>
<dbReference type="Pfam" id="PF12164">
    <property type="entry name" value="SporV_AA"/>
    <property type="match status" value="1"/>
</dbReference>
<gene>
    <name evidence="3" type="ORF">AP3564_17510</name>
    <name evidence="4" type="ORF">AZI98_12655</name>
</gene>
<dbReference type="EMBL" id="LWBR01000035">
    <property type="protein sequence ID" value="KZN95909.1"/>
    <property type="molecule type" value="Genomic_DNA"/>
</dbReference>
<dbReference type="Gene3D" id="2.60.480.10">
    <property type="entry name" value="eubacterium ventriosum atcc domain"/>
    <property type="match status" value="1"/>
</dbReference>
<evidence type="ECO:0000313" key="6">
    <source>
        <dbReference type="Proteomes" id="UP000214606"/>
    </source>
</evidence>
<feature type="transmembrane region" description="Helical" evidence="1">
    <location>
        <begin position="97"/>
        <end position="117"/>
    </location>
</feature>
<accession>A0A165XDP7</accession>
<dbReference type="RefSeq" id="WP_063388643.1">
    <property type="nucleotide sequence ID" value="NZ_CP017703.1"/>
</dbReference>
<evidence type="ECO:0000313" key="4">
    <source>
        <dbReference type="EMBL" id="KZN95909.1"/>
    </source>
</evidence>
<dbReference type="KEGG" id="apak:AP3564_17510"/>
<dbReference type="GeneID" id="301126716"/>
<feature type="transmembrane region" description="Helical" evidence="1">
    <location>
        <begin position="143"/>
        <end position="165"/>
    </location>
</feature>
<reference evidence="3 6" key="2">
    <citation type="submission" date="2016-10" db="EMBL/GenBank/DDBJ databases">
        <title>The whole genome sequencing and assembly of Aeribacillus pallidus KCTC3564 strain.</title>
        <authorList>
            <person name="Lee Y.-J."/>
            <person name="Park M.-K."/>
            <person name="Yi H."/>
            <person name="Bahn Y.-S."/>
            <person name="Kim J.F."/>
            <person name="Lee D.-W."/>
        </authorList>
    </citation>
    <scope>NUCLEOTIDE SEQUENCE [LARGE SCALE GENOMIC DNA]</scope>
    <source>
        <strain evidence="3 6">KCTC3564</strain>
    </source>
</reference>